<accession>A0ABT0UEA4</accession>
<feature type="domain" description="Peptidase C-terminal archaeal/bacterial" evidence="1">
    <location>
        <begin position="90"/>
        <end position="159"/>
    </location>
</feature>
<dbReference type="RefSeq" id="WP_250933610.1">
    <property type="nucleotide sequence ID" value="NZ_JAMQBK010000132.1"/>
</dbReference>
<dbReference type="EMBL" id="JAMQBK010000132">
    <property type="protein sequence ID" value="MCM2375107.1"/>
    <property type="molecule type" value="Genomic_DNA"/>
</dbReference>
<protein>
    <submittedName>
        <fullName evidence="2">PPC domain-containing protein</fullName>
    </submittedName>
</protein>
<dbReference type="InterPro" id="IPR007280">
    <property type="entry name" value="Peptidase_C_arc/bac"/>
</dbReference>
<name>A0ABT0UEA4_9BACT</name>
<gene>
    <name evidence="2" type="ORF">NB063_31175</name>
</gene>
<sequence length="286" mass="30770">MSPKRHLRKPRVLGIQTLDKRTMMAADLGVVEFTAPPPSSVPAQIGSFSLVAPSPAATTTNNTMSTAVSMGVAKGSVLTQNGSVGGSDPVDYFKFTTGSQRTSGSVRTTIELSGLRQDLDIFVYNSQGTQIASGRRGGTQSESVTVNLNQNQTYFVKVSPYNSAVSTYTLKVSTPDFAAPITNSFNRDHFGGYVTSKSYATLENGRLTVNLSGRNYRSGFGQFQHSVRAELLDRNGRVVYSTPPLIGTTGESFNPFQPRNISRSGSYNIGSNINLSSVTQIRLIMV</sequence>
<dbReference type="Pfam" id="PF04151">
    <property type="entry name" value="PPC"/>
    <property type="match status" value="1"/>
</dbReference>
<evidence type="ECO:0000313" key="3">
    <source>
        <dbReference type="Proteomes" id="UP001202961"/>
    </source>
</evidence>
<dbReference type="Gene3D" id="2.60.120.380">
    <property type="match status" value="1"/>
</dbReference>
<evidence type="ECO:0000259" key="1">
    <source>
        <dbReference type="Pfam" id="PF04151"/>
    </source>
</evidence>
<dbReference type="SUPFAM" id="SSF89260">
    <property type="entry name" value="Collagen-binding domain"/>
    <property type="match status" value="1"/>
</dbReference>
<keyword evidence="3" id="KW-1185">Reference proteome</keyword>
<dbReference type="Proteomes" id="UP001202961">
    <property type="component" value="Unassembled WGS sequence"/>
</dbReference>
<organism evidence="2 3">
    <name type="scientific">Aporhodopirellula aestuarii</name>
    <dbReference type="NCBI Taxonomy" id="2950107"/>
    <lineage>
        <taxon>Bacteria</taxon>
        <taxon>Pseudomonadati</taxon>
        <taxon>Planctomycetota</taxon>
        <taxon>Planctomycetia</taxon>
        <taxon>Pirellulales</taxon>
        <taxon>Pirellulaceae</taxon>
        <taxon>Aporhodopirellula</taxon>
    </lineage>
</organism>
<evidence type="ECO:0000313" key="2">
    <source>
        <dbReference type="EMBL" id="MCM2375107.1"/>
    </source>
</evidence>
<comment type="caution">
    <text evidence="2">The sequence shown here is derived from an EMBL/GenBank/DDBJ whole genome shotgun (WGS) entry which is preliminary data.</text>
</comment>
<proteinExistence type="predicted"/>
<reference evidence="2 3" key="1">
    <citation type="journal article" date="2022" name="Syst. Appl. Microbiol.">
        <title>Rhodopirellula aestuarii sp. nov., a novel member of the genus Rhodopirellula isolated from brackish sediments collected in the Tagus River estuary, Portugal.</title>
        <authorList>
            <person name="Vitorino I.R."/>
            <person name="Klimek D."/>
            <person name="Calusinska M."/>
            <person name="Lobo-da-Cunha A."/>
            <person name="Vasconcelos V."/>
            <person name="Lage O.M."/>
        </authorList>
    </citation>
    <scope>NUCLEOTIDE SEQUENCE [LARGE SCALE GENOMIC DNA]</scope>
    <source>
        <strain evidence="2 3">ICT_H3.1</strain>
    </source>
</reference>